<proteinExistence type="predicted"/>
<feature type="region of interest" description="Disordered" evidence="3">
    <location>
        <begin position="668"/>
        <end position="739"/>
    </location>
</feature>
<comment type="caution">
    <text evidence="4">The sequence shown here is derived from an EMBL/GenBank/DDBJ whole genome shotgun (WGS) entry which is preliminary data.</text>
</comment>
<dbReference type="EMBL" id="NAJN01000233">
    <property type="protein sequence ID" value="TKA76516.1"/>
    <property type="molecule type" value="Genomic_DNA"/>
</dbReference>
<feature type="region of interest" description="Disordered" evidence="3">
    <location>
        <begin position="791"/>
        <end position="823"/>
    </location>
</feature>
<reference evidence="4 5" key="1">
    <citation type="submission" date="2017-03" db="EMBL/GenBank/DDBJ databases">
        <title>Genomes of endolithic fungi from Antarctica.</title>
        <authorList>
            <person name="Coleine C."/>
            <person name="Masonjones S."/>
            <person name="Stajich J.E."/>
        </authorList>
    </citation>
    <scope>NUCLEOTIDE SEQUENCE [LARGE SCALE GENOMIC DNA]</scope>
    <source>
        <strain evidence="4 5">CCFEE 5187</strain>
    </source>
</reference>
<keyword evidence="1 2" id="KW-0175">Coiled coil</keyword>
<feature type="region of interest" description="Disordered" evidence="3">
    <location>
        <begin position="547"/>
        <end position="622"/>
    </location>
</feature>
<name>A0A4U0XJX6_9PEZI</name>
<feature type="coiled-coil region" evidence="2">
    <location>
        <begin position="1101"/>
        <end position="1173"/>
    </location>
</feature>
<dbReference type="Proteomes" id="UP000308768">
    <property type="component" value="Unassembled WGS sequence"/>
</dbReference>
<evidence type="ECO:0000313" key="5">
    <source>
        <dbReference type="Proteomes" id="UP000308768"/>
    </source>
</evidence>
<feature type="compositionally biased region" description="Basic and acidic residues" evidence="3">
    <location>
        <begin position="366"/>
        <end position="375"/>
    </location>
</feature>
<feature type="coiled-coil region" evidence="2">
    <location>
        <begin position="1207"/>
        <end position="1234"/>
    </location>
</feature>
<keyword evidence="5" id="KW-1185">Reference proteome</keyword>
<evidence type="ECO:0000256" key="2">
    <source>
        <dbReference type="SAM" id="Coils"/>
    </source>
</evidence>
<feature type="coiled-coil region" evidence="2">
    <location>
        <begin position="908"/>
        <end position="1075"/>
    </location>
</feature>
<evidence type="ECO:0000313" key="4">
    <source>
        <dbReference type="EMBL" id="TKA76516.1"/>
    </source>
</evidence>
<evidence type="ECO:0000256" key="1">
    <source>
        <dbReference type="ARBA" id="ARBA00023054"/>
    </source>
</evidence>
<gene>
    <name evidence="4" type="ORF">B0A49_02910</name>
</gene>
<feature type="region of interest" description="Disordered" evidence="3">
    <location>
        <begin position="1502"/>
        <end position="1631"/>
    </location>
</feature>
<feature type="compositionally biased region" description="Low complexity" evidence="3">
    <location>
        <begin position="1549"/>
        <end position="1564"/>
    </location>
</feature>
<dbReference type="PANTHER" id="PTHR32083">
    <property type="entry name" value="CILIA AND FLAGELLA-ASSOCIATED PROTEIN 58-RELATED"/>
    <property type="match status" value="1"/>
</dbReference>
<feature type="compositionally biased region" description="Polar residues" evidence="3">
    <location>
        <begin position="696"/>
        <end position="705"/>
    </location>
</feature>
<feature type="compositionally biased region" description="Acidic residues" evidence="3">
    <location>
        <begin position="802"/>
        <end position="813"/>
    </location>
</feature>
<accession>A0A4U0XJX6</accession>
<sequence>MFEIAGRTIDGFEEAGYDTRGFDAWRGLDKDATARSQPQSRRIFPDPEELQEELQRGDVRVRIPDPREWQTYMDWLTERKLQALGVTTEESTQATIEKQDVEMQLLQQDQQQMISARPLSTLAQVPEGSEEELQRPVWCSSPVGERPEIVVPTPRGNCHNISANLEREIHEAHYHLEKAMHRQFDDDNSEYLVSTNNVRILPSRASISSTSKLNVAAPEFKFTPSAPSSPYKFVFSSPERQTGVTKPARQLYPQHVGHRIPQTLNGFGSASNVSVSAPLPGGTNLPSFPAGGFDFSIAGPAFQPSAPALQSADFDYRTATHGARLSRDSRRVFGPVDSDTFVKPVRRSKAVRIVRPYQLNDESNGEENRSEDDHGCVTQGAERQKRMRLHTTDGDDVPQFAVPTSFMYDKSNLLNDNGADIHQTISSNAENGTEHDLVSKMRPDTSVHTVDLSPSLATDQMFGGVKKHAKISAGGLAGEAALSDSLDSDVASAILVAGKPLDTDLVNLNSGPLELAGSATQPSALKHSARSSLSATAKLFDSMHKADKRFDTATQRSRSSGPRDDTRAVSSLRASPSAQRPSSHSPSPCRPSDEGDYQTAPVSPLKGVSRPASDEVDPDSYIEPSFNEIDEVMRQLDKPNCQLGVKRDLLLWRESSHSLHSLHEELRPNVNLQSGGPSPDPRISQALSTGEFPNDDSLSGTQDPFSDSRAGAAYSPSLHRTPNVEDVTTDNWNDVLSSTEDGKLPTRNRFFESHVEGLVDSVLQQRLNPLEKSLQLIQDCVTTLTVRNASRGDRRSGSTWEEQSDADDEDDGPVWDHHHRCRSQGKNRKLEKIKTVVLEALSTQQTLVSAVTPLLDMSEFHSAFIDMKTSIAQSASSNVNLDNIRRIVEDALNQQHLATDSTAPEPQSEDYERRILNMEHRLQEAHTRVLQEDGHRRAEEARELETTTLLRLAEEELKLLRDTAEDKDTKLHALDEERRELRTRLSDAEAAAKDLRQEVSDLNDETSAMESTIEEYRISSTKWRQEIDEAEKEKDVLRKTVHAMKSQLEDGLRIRENMRLKLDRLQQDIAAAAGQFGSEKAVWRNRDEEHRKKFEILIVRFEEEVRIRERLEREREQLEAQAIENLRSTIVAEQVTALNSRLEATVHDLRLESIEHEAAAARLERELHEVKDASQVEIQRTRMLMQTEIQVANNQANMIRADLERGNTILRTELEKVRTEADAANAKHELLLQEVANSGKDTLRKVSRDNSAALQELRQKYEQHLKGSRAQHARLTENLLEDKERSETHLDQKLRLSDTKVAHLQDKVTHLEEKLKIAKSAAHAAVVAAQTAKALPAPTTAVPDLPEKISPQALRESILVLQEQLQYRESRIERLQSELALVDFDAPEKLKERDTEIAWLRELLGVRFDDLSDLIDTLSRPAYDRNTVRDTAIRIRANLQMEQQEKERLAGGGGQSLPTQALATLTNFASPKAVQLAAAFGNWRKGKEPSLAALSQFTTTSRAQTPFRPAAATAPARPQSFLSGLITPPTSNVRRSAVPHHSRAHSRPDSSSSTSSSQQLTNASVSQQRQRANEPSISGSVPATPPLLRQQSYDQDAEASAFGTAGFYDDDNGAGDGCPVERSEETLPVDP</sequence>
<dbReference type="STRING" id="331657.A0A4U0XJX6"/>
<organism evidence="4 5">
    <name type="scientific">Cryomyces minteri</name>
    <dbReference type="NCBI Taxonomy" id="331657"/>
    <lineage>
        <taxon>Eukaryota</taxon>
        <taxon>Fungi</taxon>
        <taxon>Dikarya</taxon>
        <taxon>Ascomycota</taxon>
        <taxon>Pezizomycotina</taxon>
        <taxon>Dothideomycetes</taxon>
        <taxon>Dothideomycetes incertae sedis</taxon>
        <taxon>Cryomyces</taxon>
    </lineage>
</organism>
<evidence type="ECO:0000256" key="3">
    <source>
        <dbReference type="SAM" id="MobiDB-lite"/>
    </source>
</evidence>
<dbReference type="PANTHER" id="PTHR32083:SF0">
    <property type="entry name" value="CILIA AND FLAGELLA-ASSOCIATED PROTEIN 58"/>
    <property type="match status" value="1"/>
</dbReference>
<feature type="compositionally biased region" description="Polar residues" evidence="3">
    <location>
        <begin position="1565"/>
        <end position="1581"/>
    </location>
</feature>
<feature type="compositionally biased region" description="Polar residues" evidence="3">
    <location>
        <begin position="568"/>
        <end position="579"/>
    </location>
</feature>
<feature type="compositionally biased region" description="Low complexity" evidence="3">
    <location>
        <begin position="1502"/>
        <end position="1519"/>
    </location>
</feature>
<feature type="coiled-coil region" evidence="2">
    <location>
        <begin position="1258"/>
        <end position="1321"/>
    </location>
</feature>
<feature type="compositionally biased region" description="Polar residues" evidence="3">
    <location>
        <begin position="729"/>
        <end position="739"/>
    </location>
</feature>
<protein>
    <submittedName>
        <fullName evidence="4">Uncharacterized protein</fullName>
    </submittedName>
</protein>
<dbReference type="OrthoDB" id="1293114at2759"/>
<dbReference type="GO" id="GO:0005856">
    <property type="term" value="C:cytoskeleton"/>
    <property type="evidence" value="ECO:0007669"/>
    <property type="project" value="TreeGrafter"/>
</dbReference>
<feature type="region of interest" description="Disordered" evidence="3">
    <location>
        <begin position="359"/>
        <end position="385"/>
    </location>
</feature>